<evidence type="ECO:0000256" key="5">
    <source>
        <dbReference type="HAMAP-Rule" id="MF_01547"/>
    </source>
</evidence>
<dbReference type="GO" id="GO:0008650">
    <property type="term" value="F:rRNA (uridine-2'-O-)-methyltransferase activity"/>
    <property type="evidence" value="ECO:0007669"/>
    <property type="project" value="UniProtKB-UniRule"/>
</dbReference>
<feature type="binding site" evidence="5">
    <location>
        <position position="54"/>
    </location>
    <ligand>
        <name>S-adenosyl-L-methionine</name>
        <dbReference type="ChEBI" id="CHEBI:59789"/>
    </ligand>
</feature>
<dbReference type="EMBL" id="KF900396">
    <property type="protein sequence ID" value="AIE93532.1"/>
    <property type="molecule type" value="Genomic_DNA"/>
</dbReference>
<keyword evidence="1 5" id="KW-0698">rRNA processing</keyword>
<feature type="active site" description="Proton acceptor" evidence="5 6">
    <location>
        <position position="153"/>
    </location>
</feature>
<feature type="binding site" evidence="5">
    <location>
        <position position="113"/>
    </location>
    <ligand>
        <name>S-adenosyl-L-methionine</name>
        <dbReference type="ChEBI" id="CHEBI:59789"/>
    </ligand>
</feature>
<keyword evidence="4 5" id="KW-0949">S-adenosyl-L-methionine</keyword>
<dbReference type="Gene3D" id="3.40.50.150">
    <property type="entry name" value="Vaccinia Virus protein VP39"/>
    <property type="match status" value="1"/>
</dbReference>
<evidence type="ECO:0000256" key="1">
    <source>
        <dbReference type="ARBA" id="ARBA00022552"/>
    </source>
</evidence>
<evidence type="ECO:0000256" key="6">
    <source>
        <dbReference type="PIRSR" id="PIRSR005461-1"/>
    </source>
</evidence>
<comment type="catalytic activity">
    <reaction evidence="5">
        <text>uridine(2552) in 23S rRNA + S-adenosyl-L-methionine = 2'-O-methyluridine(2552) in 23S rRNA + S-adenosyl-L-homocysteine + H(+)</text>
        <dbReference type="Rhea" id="RHEA:42720"/>
        <dbReference type="Rhea" id="RHEA-COMP:10202"/>
        <dbReference type="Rhea" id="RHEA-COMP:10203"/>
        <dbReference type="ChEBI" id="CHEBI:15378"/>
        <dbReference type="ChEBI" id="CHEBI:57856"/>
        <dbReference type="ChEBI" id="CHEBI:59789"/>
        <dbReference type="ChEBI" id="CHEBI:65315"/>
        <dbReference type="ChEBI" id="CHEBI:74478"/>
        <dbReference type="EC" id="2.1.1.166"/>
    </reaction>
</comment>
<dbReference type="InterPro" id="IPR029063">
    <property type="entry name" value="SAM-dependent_MTases_sf"/>
</dbReference>
<feature type="binding site" evidence="5">
    <location>
        <position position="52"/>
    </location>
    <ligand>
        <name>S-adenosyl-L-methionine</name>
        <dbReference type="ChEBI" id="CHEBI:59789"/>
    </ligand>
</feature>
<accession>A0A075FV58</accession>
<gene>
    <name evidence="8" type="primary">ftsJ</name>
    <name evidence="5 8" type="synonym">rlmE</name>
    <name evidence="8" type="synonym">rrmJ</name>
</gene>
<dbReference type="Pfam" id="PF01728">
    <property type="entry name" value="FtsJ"/>
    <property type="match status" value="1"/>
</dbReference>
<dbReference type="AlphaFoldDB" id="A0A075FV58"/>
<evidence type="ECO:0000313" key="8">
    <source>
        <dbReference type="EMBL" id="AIE93532.1"/>
    </source>
</evidence>
<evidence type="ECO:0000259" key="7">
    <source>
        <dbReference type="Pfam" id="PF01728"/>
    </source>
</evidence>
<comment type="subcellular location">
    <subcellularLocation>
        <location evidence="5">Cytoplasm</location>
    </subcellularLocation>
</comment>
<proteinExistence type="inferred from homology"/>
<dbReference type="InterPro" id="IPR015507">
    <property type="entry name" value="rRNA-MeTfrase_E"/>
</dbReference>
<feature type="binding site" evidence="5">
    <location>
        <position position="72"/>
    </location>
    <ligand>
        <name>S-adenosyl-L-methionine</name>
        <dbReference type="ChEBI" id="CHEBI:59789"/>
    </ligand>
</feature>
<dbReference type="PANTHER" id="PTHR10920">
    <property type="entry name" value="RIBOSOMAL RNA METHYLTRANSFERASE"/>
    <property type="match status" value="1"/>
</dbReference>
<name>A0A075FV58_9ARCH</name>
<dbReference type="HAMAP" id="MF_01547">
    <property type="entry name" value="RNA_methyltr_E"/>
    <property type="match status" value="1"/>
</dbReference>
<reference evidence="8" key="1">
    <citation type="journal article" date="2014" name="Genome Biol. Evol.">
        <title>Pangenome evidence for extensive interdomain horizontal transfer affecting lineage core and shell genes in uncultured planktonic thaumarchaeota and euryarchaeota.</title>
        <authorList>
            <person name="Deschamps P."/>
            <person name="Zivanovic Y."/>
            <person name="Moreira D."/>
            <person name="Rodriguez-Valera F."/>
            <person name="Lopez-Garcia P."/>
        </authorList>
    </citation>
    <scope>NUCLEOTIDE SEQUENCE</scope>
</reference>
<keyword evidence="5" id="KW-0963">Cytoplasm</keyword>
<dbReference type="EC" id="2.1.1.166" evidence="5"/>
<comment type="similarity">
    <text evidence="5">Belongs to the class I-like SAM-binding methyltransferase superfamily. RNA methyltransferase RlmE family.</text>
</comment>
<dbReference type="PIRSF" id="PIRSF005461">
    <property type="entry name" value="23S_rRNA_mtase"/>
    <property type="match status" value="1"/>
</dbReference>
<keyword evidence="3 5" id="KW-0808">Transferase</keyword>
<dbReference type="PANTHER" id="PTHR10920:SF13">
    <property type="entry name" value="PRE-RRNA 2'-O-RIBOSE RNA METHYLTRANSFERASE FTSJ3"/>
    <property type="match status" value="1"/>
</dbReference>
<sequence>MRLEDAKKDHYRKLAKEQGYRSRSAFKLIELNKKYNLIKSNDNILDFGAAPGGWLQVASKLVMPKGKVIGVDLLPIEPIGGNVTIFQGDIRDEKVVDNILNKAGRKVDVILSDMAPNISGIWKIDHNNQIDLTRLIINRFPDLLEENGQCLLKAFDGPMLKPLENELRKNFTNVKLIKPKVSRNASSELYIACRSFR</sequence>
<feature type="binding site" evidence="5">
    <location>
        <position position="89"/>
    </location>
    <ligand>
        <name>S-adenosyl-L-methionine</name>
        <dbReference type="ChEBI" id="CHEBI:59789"/>
    </ligand>
</feature>
<protein>
    <recommendedName>
        <fullName evidence="5">Ribosomal RNA large subunit methyltransferase E</fullName>
        <ecNumber evidence="5">2.1.1.166</ecNumber>
    </recommendedName>
    <alternativeName>
        <fullName evidence="5">23S rRNA Um2552 methyltransferase</fullName>
    </alternativeName>
    <alternativeName>
        <fullName evidence="5">rRNA (uridine-2'-O-)-methyltransferase</fullName>
    </alternativeName>
</protein>
<dbReference type="GO" id="GO:0005737">
    <property type="term" value="C:cytoplasm"/>
    <property type="evidence" value="ECO:0007669"/>
    <property type="project" value="UniProtKB-SubCell"/>
</dbReference>
<organism evidence="8">
    <name type="scientific">uncultured marine thaumarchaeote AD1000_38_A02</name>
    <dbReference type="NCBI Taxonomy" id="1455911"/>
    <lineage>
        <taxon>Archaea</taxon>
        <taxon>Nitrososphaerota</taxon>
        <taxon>environmental samples</taxon>
    </lineage>
</organism>
<keyword evidence="2 5" id="KW-0489">Methyltransferase</keyword>
<evidence type="ECO:0000256" key="4">
    <source>
        <dbReference type="ARBA" id="ARBA00022691"/>
    </source>
</evidence>
<comment type="function">
    <text evidence="5">Specifically methylates the uridine in position 2552 of 23S rRNA at the 2'-O position of the ribose in the fully assembled 50S ribosomal subunit.</text>
</comment>
<evidence type="ECO:0000256" key="2">
    <source>
        <dbReference type="ARBA" id="ARBA00022603"/>
    </source>
</evidence>
<dbReference type="InterPro" id="IPR002877">
    <property type="entry name" value="RNA_MeTrfase_FtsJ_dom"/>
</dbReference>
<evidence type="ECO:0000256" key="3">
    <source>
        <dbReference type="ARBA" id="ARBA00022679"/>
    </source>
</evidence>
<dbReference type="SUPFAM" id="SSF53335">
    <property type="entry name" value="S-adenosyl-L-methionine-dependent methyltransferases"/>
    <property type="match status" value="1"/>
</dbReference>
<feature type="domain" description="Ribosomal RNA methyltransferase FtsJ" evidence="7">
    <location>
        <begin position="20"/>
        <end position="196"/>
    </location>
</feature>
<dbReference type="InterPro" id="IPR050082">
    <property type="entry name" value="RNA_methyltr_RlmE"/>
</dbReference>